<proteinExistence type="predicted"/>
<accession>A0A172TBN7</accession>
<evidence type="ECO:0000313" key="3">
    <source>
        <dbReference type="Proteomes" id="UP000077363"/>
    </source>
</evidence>
<dbReference type="Proteomes" id="UP000077363">
    <property type="component" value="Chromosome"/>
</dbReference>
<sequence length="161" mass="17852">MLYWLLKSEPDVFGYPDLVRVGKEPWNGVRNYLARNYLRQMVAGDLCLIYHSNAKPNGVAGVARVVRAAYTDNLQFDPESAYFDPKGLPDNPRWSMVDVSPVLAFPTLLTLDALRGLLEWADSPLTQKGTRLSVIPVTAEQFRAALEAVGLELEQLSAAST</sequence>
<organism evidence="2 3">
    <name type="scientific">Deinococcus puniceus</name>
    <dbReference type="NCBI Taxonomy" id="1182568"/>
    <lineage>
        <taxon>Bacteria</taxon>
        <taxon>Thermotogati</taxon>
        <taxon>Deinococcota</taxon>
        <taxon>Deinococci</taxon>
        <taxon>Deinococcales</taxon>
        <taxon>Deinococcaceae</taxon>
        <taxon>Deinococcus</taxon>
    </lineage>
</organism>
<dbReference type="PANTHER" id="PTHR14087:SF7">
    <property type="entry name" value="THYMOCYTE NUCLEAR PROTEIN 1"/>
    <property type="match status" value="1"/>
</dbReference>
<dbReference type="SUPFAM" id="SSF88697">
    <property type="entry name" value="PUA domain-like"/>
    <property type="match status" value="1"/>
</dbReference>
<dbReference type="InterPro" id="IPR002740">
    <property type="entry name" value="EVE_domain"/>
</dbReference>
<dbReference type="InterPro" id="IPR015947">
    <property type="entry name" value="PUA-like_sf"/>
</dbReference>
<evidence type="ECO:0000313" key="2">
    <source>
        <dbReference type="EMBL" id="ANE44213.1"/>
    </source>
</evidence>
<name>A0A172TBN7_9DEIO</name>
<dbReference type="AlphaFoldDB" id="A0A172TBN7"/>
<evidence type="ECO:0000259" key="1">
    <source>
        <dbReference type="Pfam" id="PF01878"/>
    </source>
</evidence>
<dbReference type="Pfam" id="PF01878">
    <property type="entry name" value="EVE"/>
    <property type="match status" value="1"/>
</dbReference>
<keyword evidence="3" id="KW-1185">Reference proteome</keyword>
<gene>
    <name evidence="2" type="ORF">SU48_11065</name>
</gene>
<reference evidence="2 3" key="1">
    <citation type="submission" date="2015-01" db="EMBL/GenBank/DDBJ databases">
        <title>Deinococcus puniceus/DY1/ whole genome sequencing.</title>
        <authorList>
            <person name="Kim M.K."/>
            <person name="Srinivasan S."/>
            <person name="Lee J.-J."/>
        </authorList>
    </citation>
    <scope>NUCLEOTIDE SEQUENCE [LARGE SCALE GENOMIC DNA]</scope>
    <source>
        <strain evidence="2 3">DY1</strain>
    </source>
</reference>
<dbReference type="OrthoDB" id="9791347at2"/>
<dbReference type="PANTHER" id="PTHR14087">
    <property type="entry name" value="THYMOCYTE NUCLEAR PROTEIN 1"/>
    <property type="match status" value="1"/>
</dbReference>
<feature type="domain" description="EVE" evidence="1">
    <location>
        <begin position="3"/>
        <end position="146"/>
    </location>
</feature>
<dbReference type="EMBL" id="CP011387">
    <property type="protein sequence ID" value="ANE44213.1"/>
    <property type="molecule type" value="Genomic_DNA"/>
</dbReference>
<dbReference type="RefSeq" id="WP_064015299.1">
    <property type="nucleotide sequence ID" value="NZ_CP011387.1"/>
</dbReference>
<dbReference type="CDD" id="cd21133">
    <property type="entry name" value="EVE"/>
    <property type="match status" value="1"/>
</dbReference>
<dbReference type="PATRIC" id="fig|1182568.3.peg.2296"/>
<dbReference type="STRING" id="1182568.SU48_11065"/>
<dbReference type="KEGG" id="dpu:SU48_11065"/>
<dbReference type="InterPro" id="IPR052181">
    <property type="entry name" value="5hmC_binding"/>
</dbReference>
<dbReference type="Gene3D" id="3.10.590.10">
    <property type="entry name" value="ph1033 like domains"/>
    <property type="match status" value="1"/>
</dbReference>
<protein>
    <submittedName>
        <fullName evidence="2">EVE domain-containing protein</fullName>
    </submittedName>
</protein>
<dbReference type="InterPro" id="IPR047197">
    <property type="entry name" value="THYN1-like_EVE"/>
</dbReference>